<gene>
    <name evidence="3" type="ORF">EV672_102166</name>
</gene>
<feature type="domain" description="Ice-binding protein C-terminal" evidence="2">
    <location>
        <begin position="184"/>
        <end position="208"/>
    </location>
</feature>
<protein>
    <submittedName>
        <fullName evidence="3">Putative secreted protein with PEP-CTERM sorting signal</fullName>
    </submittedName>
</protein>
<feature type="signal peptide" evidence="1">
    <location>
        <begin position="1"/>
        <end position="24"/>
    </location>
</feature>
<dbReference type="NCBIfam" id="TIGR02595">
    <property type="entry name" value="PEP_CTERM"/>
    <property type="match status" value="1"/>
</dbReference>
<keyword evidence="4" id="KW-1185">Reference proteome</keyword>
<sequence>MKLSSALSLLALAVVPAVSSATSAFVIDFNNLGDIYTSVDNAYAAQGVSFTNVLTLVNGDGLGALAGGNYYTPAANLGSGVAFVQLDGTVNTASYMNVASAVDYKLSFDYTAISDVTISAYSGLNGTGTFLGSYTLAGNGSTLEADVWTNTTFNFNGQAQSFALTGLSEFAAPGAFVAIDNITAVPEPTSLALLAAALGVVGFAARRRQA</sequence>
<accession>A0A4R6RJK7</accession>
<evidence type="ECO:0000313" key="3">
    <source>
        <dbReference type="EMBL" id="TDP85816.1"/>
    </source>
</evidence>
<dbReference type="RefSeq" id="WP_243738525.1">
    <property type="nucleotide sequence ID" value="NZ_SNXW01000002.1"/>
</dbReference>
<comment type="caution">
    <text evidence="3">The sequence shown here is derived from an EMBL/GenBank/DDBJ whole genome shotgun (WGS) entry which is preliminary data.</text>
</comment>
<proteinExistence type="predicted"/>
<evidence type="ECO:0000259" key="2">
    <source>
        <dbReference type="Pfam" id="PF07589"/>
    </source>
</evidence>
<dbReference type="Pfam" id="PF07589">
    <property type="entry name" value="PEP-CTERM"/>
    <property type="match status" value="1"/>
</dbReference>
<organism evidence="3 4">
    <name type="scientific">Aquabacterium commune</name>
    <dbReference type="NCBI Taxonomy" id="70586"/>
    <lineage>
        <taxon>Bacteria</taxon>
        <taxon>Pseudomonadati</taxon>
        <taxon>Pseudomonadota</taxon>
        <taxon>Betaproteobacteria</taxon>
        <taxon>Burkholderiales</taxon>
        <taxon>Aquabacterium</taxon>
    </lineage>
</organism>
<keyword evidence="1" id="KW-0732">Signal</keyword>
<feature type="chain" id="PRO_5020423061" evidence="1">
    <location>
        <begin position="25"/>
        <end position="210"/>
    </location>
</feature>
<evidence type="ECO:0000313" key="4">
    <source>
        <dbReference type="Proteomes" id="UP000294593"/>
    </source>
</evidence>
<dbReference type="AlphaFoldDB" id="A0A4R6RJK7"/>
<dbReference type="InterPro" id="IPR013424">
    <property type="entry name" value="Ice-binding_C"/>
</dbReference>
<name>A0A4R6RJK7_9BURK</name>
<reference evidence="3 4" key="1">
    <citation type="submission" date="2019-03" db="EMBL/GenBank/DDBJ databases">
        <title>Genomic Encyclopedia of Type Strains, Phase IV (KMG-IV): sequencing the most valuable type-strain genomes for metagenomic binning, comparative biology and taxonomic classification.</title>
        <authorList>
            <person name="Goeker M."/>
        </authorList>
    </citation>
    <scope>NUCLEOTIDE SEQUENCE [LARGE SCALE GENOMIC DNA]</scope>
    <source>
        <strain evidence="3 4">DSM 11901</strain>
    </source>
</reference>
<evidence type="ECO:0000256" key="1">
    <source>
        <dbReference type="SAM" id="SignalP"/>
    </source>
</evidence>
<dbReference type="EMBL" id="SNXW01000002">
    <property type="protein sequence ID" value="TDP85816.1"/>
    <property type="molecule type" value="Genomic_DNA"/>
</dbReference>
<dbReference type="Proteomes" id="UP000294593">
    <property type="component" value="Unassembled WGS sequence"/>
</dbReference>